<evidence type="ECO:0000313" key="10">
    <source>
        <dbReference type="EMBL" id="KAK5530371.1"/>
    </source>
</evidence>
<evidence type="ECO:0000256" key="8">
    <source>
        <dbReference type="ARBA" id="ARBA00031256"/>
    </source>
</evidence>
<proteinExistence type="inferred from homology"/>
<comment type="subunit">
    <text evidence="9">Component of the Mediator complex.</text>
</comment>
<evidence type="ECO:0000256" key="4">
    <source>
        <dbReference type="ARBA" id="ARBA00023015"/>
    </source>
</evidence>
<dbReference type="GO" id="GO:0016592">
    <property type="term" value="C:mediator complex"/>
    <property type="evidence" value="ECO:0007669"/>
    <property type="project" value="InterPro"/>
</dbReference>
<keyword evidence="4 9" id="KW-0805">Transcription regulation</keyword>
<dbReference type="AlphaFoldDB" id="A0AAV9PW43"/>
<accession>A0AAV9PW43</accession>
<reference evidence="10 11" key="1">
    <citation type="submission" date="2023-06" db="EMBL/GenBank/DDBJ databases">
        <title>Black Yeasts Isolated from many extreme environments.</title>
        <authorList>
            <person name="Coleine C."/>
            <person name="Stajich J.E."/>
            <person name="Selbmann L."/>
        </authorList>
    </citation>
    <scope>NUCLEOTIDE SEQUENCE [LARGE SCALE GENOMIC DNA]</scope>
    <source>
        <strain evidence="10 11">CCFEE 5887</strain>
    </source>
</reference>
<dbReference type="InterPro" id="IPR014801">
    <property type="entry name" value="Mediator_Med5_fun"/>
</dbReference>
<dbReference type="GO" id="GO:0006357">
    <property type="term" value="P:regulation of transcription by RNA polymerase II"/>
    <property type="evidence" value="ECO:0007669"/>
    <property type="project" value="InterPro"/>
</dbReference>
<evidence type="ECO:0000256" key="7">
    <source>
        <dbReference type="ARBA" id="ARBA00023242"/>
    </source>
</evidence>
<keyword evidence="6 9" id="KW-0804">Transcription</keyword>
<dbReference type="Proteomes" id="UP001345827">
    <property type="component" value="Unassembled WGS sequence"/>
</dbReference>
<dbReference type="GO" id="GO:0003712">
    <property type="term" value="F:transcription coregulator activity"/>
    <property type="evidence" value="ECO:0007669"/>
    <property type="project" value="InterPro"/>
</dbReference>
<keyword evidence="11" id="KW-1185">Reference proteome</keyword>
<comment type="function">
    <text evidence="9">Component of the Mediator complex, a coactivator involved in the regulated transcription of nearly all RNA polymerase II-dependent genes. Mediator functions as a bridge to convey information from gene-specific regulatory proteins to the basal RNA polymerase II transcription machinery. Mediator is recruited to promoters by direct interactions with regulatory proteins and serves as a scaffold for the assembly of a functional preinitiation complex with RNA polymerase II and the general transcription factors.</text>
</comment>
<gene>
    <name evidence="10" type="primary">NUT1</name>
    <name evidence="9" type="synonym">MED5</name>
    <name evidence="10" type="ORF">LTR25_008949</name>
</gene>
<evidence type="ECO:0000256" key="1">
    <source>
        <dbReference type="ARBA" id="ARBA00004123"/>
    </source>
</evidence>
<keyword evidence="7 9" id="KW-0539">Nucleus</keyword>
<dbReference type="PANTHER" id="PTHR35784">
    <property type="entry name" value="MEDIATOR OF RNA POLYMERASE II TRANSCRIPTION SUBUNIT 5"/>
    <property type="match status" value="1"/>
</dbReference>
<evidence type="ECO:0000256" key="9">
    <source>
        <dbReference type="RuleBase" id="RU364142"/>
    </source>
</evidence>
<evidence type="ECO:0000313" key="11">
    <source>
        <dbReference type="Proteomes" id="UP001345827"/>
    </source>
</evidence>
<evidence type="ECO:0000256" key="2">
    <source>
        <dbReference type="ARBA" id="ARBA00008782"/>
    </source>
</evidence>
<sequence>MAVTESQKLVRYCLLRRLSLEEFAALLETYHDGIDDQQLFSALLESRLSFCAPGDPLISLYLEHVATSGIVSVSTALLVLICKWNSVKSMKTHAALHCYNQTLQDIIMVMVSPKCKVTSSDARKSLLLSSRWLASLARHVSHVDDTSIAEKTHVIEALAFLVVSMAATDGGCEALSLSNDSSANSSKDSNSVQDLRTSLRQSLELCLPLYSTISTHLIGRINTVLSVLSQNASQPGDSSTQLNDIQTLDFQANIPESHMVASKAATLLYLDVMLSTGSTIDDGALVNYLCSRHQNDYVAVFVDLFVASFQLLKMRSFSPESLSYQQTRIFLQNKLPNLLSMISASSFNGFDTEQTITDAWGQVAPQLSTRELLLIGSRFLHTCSLHHLITHTASLQLLGNEDMVSGMSKGLYTKDDLISQVVANHTRGPKLVEELVRSDGSAGFISHAVVEVERWPERRVPESMLMVLQIMHNYCHSKETQYLKDLANAIIRRPVAINCISLFVPPAFWLGPLCTLLDEWHWSEIHGEAQPLYDEFGAAFLLILVCKTRLGLAKTELGIRKRDGFLAEYFNNADSEKDLGNLSEERITHLGNWINALYLAEGLSDELFTNCSPHDFYILIPTLLRQSMIAYQQDKLTHESLKAGLDYLLEPFLLPSLASALNWIGNLLQDDVSAAAIISDVFIKPPGTPESRDIHGTILSMCASRLGKRMKSMQSHDDGKFKSVTELIKQCSEFSFSPEHSILAEHDQLSSALQQSIVVMITTAGTVSGQEQAMSTSIPATIYRAIDTIGSQGTLKVLLGVLIQLSDSQDFLFALDTVSTIVCTADCGLRDALRMQYQKLGAVLKRKDSLLAEAVVRLHRQVEVYTNLLTVQEMHLNAFTFAQQLSNIDTADPNLDGVPASAGVMDMQGDQEQADGIDQVLDEVAAMGNLDANDADMNFDALYGLQGSDMDLNDLDLDMF</sequence>
<dbReference type="Pfam" id="PF08689">
    <property type="entry name" value="Med5"/>
    <property type="match status" value="1"/>
</dbReference>
<keyword evidence="5 9" id="KW-0010">Activator</keyword>
<comment type="caution">
    <text evidence="10">The sequence shown here is derived from an EMBL/GenBank/DDBJ whole genome shotgun (WGS) entry which is preliminary data.</text>
</comment>
<comment type="subcellular location">
    <subcellularLocation>
        <location evidence="1 9">Nucleus</location>
    </subcellularLocation>
</comment>
<evidence type="ECO:0000256" key="5">
    <source>
        <dbReference type="ARBA" id="ARBA00023159"/>
    </source>
</evidence>
<dbReference type="PANTHER" id="PTHR35784:SF1">
    <property type="entry name" value="MEDIATOR OF RNA POLYMERASE II TRANSCRIPTION SUBUNIT 5"/>
    <property type="match status" value="1"/>
</dbReference>
<evidence type="ECO:0000256" key="3">
    <source>
        <dbReference type="ARBA" id="ARBA00020628"/>
    </source>
</evidence>
<name>A0AAV9PW43_9PEZI</name>
<organism evidence="10 11">
    <name type="scientific">Vermiconidia calcicola</name>
    <dbReference type="NCBI Taxonomy" id="1690605"/>
    <lineage>
        <taxon>Eukaryota</taxon>
        <taxon>Fungi</taxon>
        <taxon>Dikarya</taxon>
        <taxon>Ascomycota</taxon>
        <taxon>Pezizomycotina</taxon>
        <taxon>Dothideomycetes</taxon>
        <taxon>Dothideomycetidae</taxon>
        <taxon>Mycosphaerellales</taxon>
        <taxon>Extremaceae</taxon>
        <taxon>Vermiconidia</taxon>
    </lineage>
</organism>
<protein>
    <recommendedName>
        <fullName evidence="3 9">Mediator of RNA polymerase II transcription subunit 5</fullName>
    </recommendedName>
    <alternativeName>
        <fullName evidence="8 9">Mediator complex subunit 5</fullName>
    </alternativeName>
</protein>
<evidence type="ECO:0000256" key="6">
    <source>
        <dbReference type="ARBA" id="ARBA00023163"/>
    </source>
</evidence>
<dbReference type="EMBL" id="JAXLQG010000019">
    <property type="protein sequence ID" value="KAK5530371.1"/>
    <property type="molecule type" value="Genomic_DNA"/>
</dbReference>
<comment type="similarity">
    <text evidence="2 9">Belongs to the Mediator complex subunit 5 family.</text>
</comment>